<name>A0ABR4ZKC8_9NOCA</name>
<organism evidence="2 3">
    <name type="scientific">Nocardia vulneris</name>
    <dbReference type="NCBI Taxonomy" id="1141657"/>
    <lineage>
        <taxon>Bacteria</taxon>
        <taxon>Bacillati</taxon>
        <taxon>Actinomycetota</taxon>
        <taxon>Actinomycetes</taxon>
        <taxon>Mycobacteriales</taxon>
        <taxon>Nocardiaceae</taxon>
        <taxon>Nocardia</taxon>
    </lineage>
</organism>
<protein>
    <recommendedName>
        <fullName evidence="1">DUF6194 domain-containing protein</fullName>
    </recommendedName>
</protein>
<evidence type="ECO:0000313" key="2">
    <source>
        <dbReference type="EMBL" id="KIA65537.1"/>
    </source>
</evidence>
<dbReference type="EMBL" id="JNFP01000007">
    <property type="protein sequence ID" value="KIA65537.1"/>
    <property type="molecule type" value="Genomic_DNA"/>
</dbReference>
<dbReference type="Pfam" id="PF19694">
    <property type="entry name" value="DUF6194"/>
    <property type="match status" value="1"/>
</dbReference>
<proteinExistence type="predicted"/>
<evidence type="ECO:0000313" key="3">
    <source>
        <dbReference type="Proteomes" id="UP000031364"/>
    </source>
</evidence>
<feature type="domain" description="DUF6194" evidence="1">
    <location>
        <begin position="1"/>
        <end position="151"/>
    </location>
</feature>
<dbReference type="Proteomes" id="UP000031364">
    <property type="component" value="Unassembled WGS sequence"/>
</dbReference>
<dbReference type="InterPro" id="IPR045676">
    <property type="entry name" value="DUF6194"/>
</dbReference>
<evidence type="ECO:0000259" key="1">
    <source>
        <dbReference type="Pfam" id="PF19694"/>
    </source>
</evidence>
<sequence>MTIDEIIDLLTDLDGILVLAPGPGDGTPEIAWGDKFFYYSPDGVVPTNTQPFATVVTKDYPDDQNSRLNRPNAFRLNISVGKDTFTETLGYPPREVPADLDYSSTDIFLPHPTYAAAAWICVVDPAARTSDSARRFLRTAYDRARSRYERRPATG</sequence>
<accession>A0ABR4ZKC8</accession>
<gene>
    <name evidence="2" type="ORF">FG87_07970</name>
</gene>
<keyword evidence="3" id="KW-1185">Reference proteome</keyword>
<reference evidence="2 3" key="1">
    <citation type="journal article" date="2014" name="Int. J. Syst. Evol. Microbiol.">
        <title>Nocardia vulneris sp. nov., isolated from wounds of human patients in North America.</title>
        <authorList>
            <person name="Lasker B.A."/>
            <person name="Bell M."/>
            <person name="Klenk H.P."/>
            <person name="Sproer C."/>
            <person name="Schumann C."/>
            <person name="Schumann P."/>
            <person name="Brown J.M."/>
        </authorList>
    </citation>
    <scope>NUCLEOTIDE SEQUENCE [LARGE SCALE GENOMIC DNA]</scope>
    <source>
        <strain evidence="2 3">W9851</strain>
    </source>
</reference>
<dbReference type="RefSeq" id="WP_043666639.1">
    <property type="nucleotide sequence ID" value="NZ_BDCI01000017.1"/>
</dbReference>
<comment type="caution">
    <text evidence="2">The sequence shown here is derived from an EMBL/GenBank/DDBJ whole genome shotgun (WGS) entry which is preliminary data.</text>
</comment>